<protein>
    <submittedName>
        <fullName evidence="1">Uncharacterized protein</fullName>
    </submittedName>
</protein>
<gene>
    <name evidence="1" type="ORF">BFL40_18945</name>
    <name evidence="2" type="ORF">SAMN04515675_2772</name>
</gene>
<name>A0A1S2UV11_9PSED</name>
<evidence type="ECO:0000313" key="3">
    <source>
        <dbReference type="Proteomes" id="UP000181661"/>
    </source>
</evidence>
<dbReference type="RefSeq" id="WP_071485382.1">
    <property type="nucleotide sequence ID" value="NZ_FNTS01000002.1"/>
</dbReference>
<evidence type="ECO:0000313" key="4">
    <source>
        <dbReference type="Proteomes" id="UP000182179"/>
    </source>
</evidence>
<dbReference type="EMBL" id="FNTS01000002">
    <property type="protein sequence ID" value="SED84654.1"/>
    <property type="molecule type" value="Genomic_DNA"/>
</dbReference>
<evidence type="ECO:0000313" key="2">
    <source>
        <dbReference type="EMBL" id="SED84654.1"/>
    </source>
</evidence>
<sequence>MDVAAVIVEQLDSNGTLRTFRMQAKYPQPLIVAFAGEYDESRSGPFHFLDNGHEREFQKAFAKCDSRRLSHSKFSNKNGTYHFVSSWAGIPTKEYRLSYYALCLPEHAIPSKVVFCDPRNNREYKKSIVRDDHRQRFILYLECRSSFGTFDFSLEVDFLISSEKFAVAEFKDDTTTPCGVHVDVYENSIPWEQRLEVKNFLIGNVSMGDQYYVTGQAGAVGPNASAQGNTFTQVLQPALSSLDLPALAVELATLRRFMREHATDVEHDQAVASIGAAENAAKVQDGAKVLEHLKSAGKWAFDVATKVGADVAAKTIQIALGLP</sequence>
<dbReference type="OrthoDB" id="7066550at2"/>
<accession>A0A1S2UV11</accession>
<comment type="caution">
    <text evidence="1">The sequence shown here is derived from an EMBL/GenBank/DDBJ whole genome shotgun (WGS) entry which is preliminary data.</text>
</comment>
<dbReference type="EMBL" id="MDDR01000035">
    <property type="protein sequence ID" value="OIN50322.1"/>
    <property type="molecule type" value="Genomic_DNA"/>
</dbReference>
<dbReference type="AlphaFoldDB" id="A0A1S2UV11"/>
<dbReference type="Proteomes" id="UP000181661">
    <property type="component" value="Unassembled WGS sequence"/>
</dbReference>
<keyword evidence="4" id="KW-1185">Reference proteome</keyword>
<organism evidence="1 3">
    <name type="scientific">Pseudomonas costantinii</name>
    <dbReference type="NCBI Taxonomy" id="168469"/>
    <lineage>
        <taxon>Bacteria</taxon>
        <taxon>Pseudomonadati</taxon>
        <taxon>Pseudomonadota</taxon>
        <taxon>Gammaproteobacteria</taxon>
        <taxon>Pseudomonadales</taxon>
        <taxon>Pseudomonadaceae</taxon>
        <taxon>Pseudomonas</taxon>
    </lineage>
</organism>
<dbReference type="Proteomes" id="UP000182179">
    <property type="component" value="Unassembled WGS sequence"/>
</dbReference>
<reference evidence="1 3" key="1">
    <citation type="submission" date="2016-08" db="EMBL/GenBank/DDBJ databases">
        <title>Draft genome sequence of Pseudomonas costantinii LMG 22119, type strain isolated from cultivated mushroom (Agaricus bisporus) sporophores.</title>
        <authorList>
            <person name="Tambong J.T."/>
        </authorList>
    </citation>
    <scope>NUCLEOTIDE SEQUENCE [LARGE SCALE GENOMIC DNA]</scope>
    <source>
        <strain evidence="1 3">LMG 22119</strain>
    </source>
</reference>
<proteinExistence type="predicted"/>
<reference evidence="2 4" key="2">
    <citation type="submission" date="2016-10" db="EMBL/GenBank/DDBJ databases">
        <authorList>
            <person name="Varghese N."/>
            <person name="Submissions S."/>
        </authorList>
    </citation>
    <scope>NUCLEOTIDE SEQUENCE [LARGE SCALE GENOMIC DNA]</scope>
    <source>
        <strain evidence="2 4">BS2773</strain>
    </source>
</reference>
<evidence type="ECO:0000313" key="1">
    <source>
        <dbReference type="EMBL" id="OIN50322.1"/>
    </source>
</evidence>